<evidence type="ECO:0000256" key="9">
    <source>
        <dbReference type="RuleBase" id="RU365052"/>
    </source>
</evidence>
<dbReference type="GO" id="GO:0005682">
    <property type="term" value="C:U5 snRNP"/>
    <property type="evidence" value="ECO:0007669"/>
    <property type="project" value="TreeGrafter"/>
</dbReference>
<dbReference type="Proteomes" id="UP000035682">
    <property type="component" value="Unplaced"/>
</dbReference>
<reference evidence="11 12" key="1">
    <citation type="submission" date="2014-09" db="EMBL/GenBank/DDBJ databases">
        <authorList>
            <person name="Martin A.A."/>
        </authorList>
    </citation>
    <scope>NUCLEOTIDE SEQUENCE</scope>
    <source>
        <strain evidence="12">ED321</strain>
        <strain evidence="11">ED321 Heterogonic</strain>
    </source>
</reference>
<dbReference type="GeneID" id="36380542"/>
<keyword evidence="8 9" id="KW-0687">Ribonucleoprotein</keyword>
<sequence length="77" mass="8773">MSRIHPPELNKYLNKYIDVKLTGNRHVSGTLRGFDPFMNIIIEGATEHLKSGETKEIGIIVLRGNSVVIMEPRERIE</sequence>
<evidence type="ECO:0000313" key="12">
    <source>
        <dbReference type="Proteomes" id="UP000035682"/>
    </source>
</evidence>
<organism evidence="11">
    <name type="scientific">Strongyloides ratti</name>
    <name type="common">Parasitic roundworm</name>
    <dbReference type="NCBI Taxonomy" id="34506"/>
    <lineage>
        <taxon>Eukaryota</taxon>
        <taxon>Metazoa</taxon>
        <taxon>Ecdysozoa</taxon>
        <taxon>Nematoda</taxon>
        <taxon>Chromadorea</taxon>
        <taxon>Rhabditida</taxon>
        <taxon>Tylenchina</taxon>
        <taxon>Panagrolaimomorpha</taxon>
        <taxon>Strongyloidoidea</taxon>
        <taxon>Strongyloididae</taxon>
        <taxon>Strongyloides</taxon>
    </lineage>
</organism>
<gene>
    <name evidence="11 13 14" type="ORF">SRAE_2000283500</name>
</gene>
<dbReference type="GO" id="GO:0000387">
    <property type="term" value="P:spliceosomal snRNP assembly"/>
    <property type="evidence" value="ECO:0007669"/>
    <property type="project" value="UniProtKB-UniRule"/>
</dbReference>
<dbReference type="GO" id="GO:0005686">
    <property type="term" value="C:U2 snRNP"/>
    <property type="evidence" value="ECO:0007669"/>
    <property type="project" value="TreeGrafter"/>
</dbReference>
<dbReference type="GO" id="GO:0034719">
    <property type="term" value="C:SMN-Sm protein complex"/>
    <property type="evidence" value="ECO:0007669"/>
    <property type="project" value="TreeGrafter"/>
</dbReference>
<name>A0A090LEK5_STRRB</name>
<proteinExistence type="inferred from homology"/>
<dbReference type="InterPro" id="IPR001163">
    <property type="entry name" value="Sm_dom_euk/arc"/>
</dbReference>
<keyword evidence="4 9" id="KW-0747">Spliceosome</keyword>
<comment type="similarity">
    <text evidence="2 9">Belongs to the snRNP Sm proteins family.</text>
</comment>
<comment type="function">
    <text evidence="9">Plays a role in pre-mRNA splicing.</text>
</comment>
<comment type="subcellular location">
    <subcellularLocation>
        <location evidence="1 9">Nucleus</location>
    </subcellularLocation>
</comment>
<dbReference type="SMART" id="SM00651">
    <property type="entry name" value="Sm"/>
    <property type="match status" value="1"/>
</dbReference>
<dbReference type="CDD" id="cd01719">
    <property type="entry name" value="Sm_G"/>
    <property type="match status" value="1"/>
</dbReference>
<keyword evidence="7 9" id="KW-0539">Nucleus</keyword>
<dbReference type="OMA" id="MSKAQPP"/>
<feature type="domain" description="Sm" evidence="10">
    <location>
        <begin position="4"/>
        <end position="76"/>
    </location>
</feature>
<dbReference type="RefSeq" id="XP_024507377.1">
    <property type="nucleotide sequence ID" value="XM_024653952.1"/>
</dbReference>
<evidence type="ECO:0000313" key="14">
    <source>
        <dbReference type="WormBase" id="SRAE_2000283500"/>
    </source>
</evidence>
<dbReference type="Pfam" id="PF01423">
    <property type="entry name" value="LSM"/>
    <property type="match status" value="1"/>
</dbReference>
<dbReference type="eggNOG" id="KOG1780">
    <property type="taxonomic scope" value="Eukaryota"/>
</dbReference>
<dbReference type="GO" id="GO:0005687">
    <property type="term" value="C:U4 snRNP"/>
    <property type="evidence" value="ECO:0007669"/>
    <property type="project" value="TreeGrafter"/>
</dbReference>
<evidence type="ECO:0000256" key="5">
    <source>
        <dbReference type="ARBA" id="ARBA00022884"/>
    </source>
</evidence>
<dbReference type="STRING" id="34506.A0A090LEK5"/>
<dbReference type="AlphaFoldDB" id="A0A090LEK5"/>
<evidence type="ECO:0000256" key="3">
    <source>
        <dbReference type="ARBA" id="ARBA00022664"/>
    </source>
</evidence>
<dbReference type="InterPro" id="IPR010920">
    <property type="entry name" value="LSM_dom_sf"/>
</dbReference>
<accession>A0A090LEK5</accession>
<reference evidence="13" key="2">
    <citation type="submission" date="2020-12" db="UniProtKB">
        <authorList>
            <consortium name="WormBaseParasite"/>
        </authorList>
    </citation>
    <scope>IDENTIFICATION</scope>
</reference>
<keyword evidence="3 9" id="KW-0507">mRNA processing</keyword>
<evidence type="ECO:0000313" key="11">
    <source>
        <dbReference type="EMBL" id="CEF68177.1"/>
    </source>
</evidence>
<evidence type="ECO:0000256" key="2">
    <source>
        <dbReference type="ARBA" id="ARBA00006850"/>
    </source>
</evidence>
<evidence type="ECO:0000259" key="10">
    <source>
        <dbReference type="PROSITE" id="PS52002"/>
    </source>
</evidence>
<dbReference type="PROSITE" id="PS52002">
    <property type="entry name" value="SM"/>
    <property type="match status" value="1"/>
</dbReference>
<evidence type="ECO:0000256" key="1">
    <source>
        <dbReference type="ARBA" id="ARBA00004123"/>
    </source>
</evidence>
<dbReference type="GO" id="GO:0097526">
    <property type="term" value="C:spliceosomal tri-snRNP complex"/>
    <property type="evidence" value="ECO:0007669"/>
    <property type="project" value="TreeGrafter"/>
</dbReference>
<dbReference type="OrthoDB" id="2146at2759"/>
<dbReference type="WormBase" id="SRAE_2000283500">
    <property type="protein sequence ID" value="SRP00242"/>
    <property type="gene ID" value="WBGene00263049"/>
</dbReference>
<dbReference type="EMBL" id="LN609529">
    <property type="protein sequence ID" value="CEF68177.1"/>
    <property type="molecule type" value="Genomic_DNA"/>
</dbReference>
<keyword evidence="5 9" id="KW-0694">RNA-binding</keyword>
<dbReference type="GO" id="GO:0003723">
    <property type="term" value="F:RNA binding"/>
    <property type="evidence" value="ECO:0007669"/>
    <property type="project" value="UniProtKB-UniRule"/>
</dbReference>
<dbReference type="GO" id="GO:0005689">
    <property type="term" value="C:U12-type spliceosomal complex"/>
    <property type="evidence" value="ECO:0007669"/>
    <property type="project" value="TreeGrafter"/>
</dbReference>
<evidence type="ECO:0000313" key="13">
    <source>
        <dbReference type="WBParaSite" id="SRAE_2000283500.1"/>
    </source>
</evidence>
<evidence type="ECO:0000256" key="7">
    <source>
        <dbReference type="ARBA" id="ARBA00023242"/>
    </source>
</evidence>
<dbReference type="PANTHER" id="PTHR10553:SF2">
    <property type="entry name" value="SMALL NUCLEAR RIBONUCLEOPROTEIN G"/>
    <property type="match status" value="1"/>
</dbReference>
<dbReference type="CTD" id="36380542"/>
<dbReference type="Gene3D" id="2.30.30.100">
    <property type="match status" value="1"/>
</dbReference>
<dbReference type="GO" id="GO:0005685">
    <property type="term" value="C:U1 snRNP"/>
    <property type="evidence" value="ECO:0007669"/>
    <property type="project" value="TreeGrafter"/>
</dbReference>
<dbReference type="SUPFAM" id="SSF50182">
    <property type="entry name" value="Sm-like ribonucleoproteins"/>
    <property type="match status" value="1"/>
</dbReference>
<dbReference type="GO" id="GO:0071011">
    <property type="term" value="C:precatalytic spliceosome"/>
    <property type="evidence" value="ECO:0007669"/>
    <property type="project" value="TreeGrafter"/>
</dbReference>
<dbReference type="InterPro" id="IPR034098">
    <property type="entry name" value="Sm_G"/>
</dbReference>
<dbReference type="WBParaSite" id="SRAE_2000283500.1">
    <property type="protein sequence ID" value="SRAE_2000283500.1"/>
    <property type="gene ID" value="WBGene00263049"/>
</dbReference>
<dbReference type="PANTHER" id="PTHR10553">
    <property type="entry name" value="SMALL NUCLEAR RIBONUCLEOPROTEIN"/>
    <property type="match status" value="1"/>
</dbReference>
<dbReference type="InterPro" id="IPR044641">
    <property type="entry name" value="Lsm7/SmG-like"/>
</dbReference>
<dbReference type="GO" id="GO:0071004">
    <property type="term" value="C:U2-type prespliceosome"/>
    <property type="evidence" value="ECO:0007669"/>
    <property type="project" value="TreeGrafter"/>
</dbReference>
<dbReference type="InterPro" id="IPR047575">
    <property type="entry name" value="Sm"/>
</dbReference>
<dbReference type="GO" id="GO:0071013">
    <property type="term" value="C:catalytic step 2 spliceosome"/>
    <property type="evidence" value="ECO:0007669"/>
    <property type="project" value="TreeGrafter"/>
</dbReference>
<evidence type="ECO:0000256" key="4">
    <source>
        <dbReference type="ARBA" id="ARBA00022728"/>
    </source>
</evidence>
<dbReference type="GO" id="GO:0043186">
    <property type="term" value="C:P granule"/>
    <property type="evidence" value="ECO:0007669"/>
    <property type="project" value="EnsemblMetazoa"/>
</dbReference>
<evidence type="ECO:0000256" key="8">
    <source>
        <dbReference type="ARBA" id="ARBA00023274"/>
    </source>
</evidence>
<keyword evidence="12" id="KW-1185">Reference proteome</keyword>
<evidence type="ECO:0000256" key="6">
    <source>
        <dbReference type="ARBA" id="ARBA00023187"/>
    </source>
</evidence>
<keyword evidence="6 9" id="KW-0508">mRNA splicing</keyword>
<protein>
    <recommendedName>
        <fullName evidence="9">Small nuclear ribonucleoprotein G</fullName>
        <shortName evidence="9">snRNP-G</shortName>
    </recommendedName>
</protein>